<dbReference type="InterPro" id="IPR011759">
    <property type="entry name" value="Cyt_c_oxidase_su2_TM_dom"/>
</dbReference>
<dbReference type="PRINTS" id="PR01166">
    <property type="entry name" value="CYCOXIDASEII"/>
</dbReference>
<gene>
    <name evidence="22" type="primary">COX2</name>
</gene>
<dbReference type="InterPro" id="IPR045187">
    <property type="entry name" value="CcO_II"/>
</dbReference>
<evidence type="ECO:0000256" key="5">
    <source>
        <dbReference type="ARBA" id="ARBA00022448"/>
    </source>
</evidence>
<keyword evidence="8 18" id="KW-0479">Metal-binding</keyword>
<keyword evidence="16 18" id="KW-0472">Membrane</keyword>
<geneLocation type="mitochondrion" evidence="22"/>
<sequence length="225" mass="25842">MMMKWNSPYLQDSINLMGLKTTTLCDWVVTMMFLVMVAVSWFFASLTFCKTKTNTLIELKSIEMAWTSLPMVILALMASISMKTLYMEEPSSQTPTMNLLVTGHQWYWEYYYPDFGINLDSYLAQWENSNYRNIECDCRTVLPLKTPLRIAVTSADVIHSWWLPSLGIKLDATPGRIISTIYNCYMPGLSFGFCAELCGANHSYMPIALEHTPILLFKNWVTAMK</sequence>
<feature type="transmembrane region" description="Helical" evidence="19">
    <location>
        <begin position="64"/>
        <end position="82"/>
    </location>
</feature>
<evidence type="ECO:0000259" key="20">
    <source>
        <dbReference type="PROSITE" id="PS50857"/>
    </source>
</evidence>
<keyword evidence="5 18" id="KW-0813">Transport</keyword>
<dbReference type="InterPro" id="IPR036257">
    <property type="entry name" value="Cyt_c_oxidase_su2_TM_sf"/>
</dbReference>
<name>A0A1E1GJ49_TRITR</name>
<evidence type="ECO:0000256" key="12">
    <source>
        <dbReference type="ARBA" id="ARBA00022982"/>
    </source>
</evidence>
<keyword evidence="10" id="KW-0460">Magnesium</keyword>
<dbReference type="Pfam" id="PF00116">
    <property type="entry name" value="COX2"/>
    <property type="match status" value="1"/>
</dbReference>
<evidence type="ECO:0000256" key="10">
    <source>
        <dbReference type="ARBA" id="ARBA00022842"/>
    </source>
</evidence>
<feature type="domain" description="Cytochrome oxidase subunit II copper A binding" evidence="20">
    <location>
        <begin position="94"/>
        <end position="223"/>
    </location>
</feature>
<reference evidence="22" key="1">
    <citation type="submission" date="2016-10" db="EMBL/GenBank/DDBJ databases">
        <title>Complete mitochondrial genomes of 50 helminths species.</title>
        <authorList>
            <person name="Kikuchi T."/>
            <person name="Holroyd N."/>
            <person name="Berriman M."/>
        </authorList>
    </citation>
    <scope>NUCLEOTIDE SEQUENCE</scope>
</reference>
<dbReference type="SUPFAM" id="SSF49503">
    <property type="entry name" value="Cupredoxins"/>
    <property type="match status" value="1"/>
</dbReference>
<dbReference type="GO" id="GO:0005507">
    <property type="term" value="F:copper ion binding"/>
    <property type="evidence" value="ECO:0007669"/>
    <property type="project" value="InterPro"/>
</dbReference>
<dbReference type="AlphaFoldDB" id="A0A1E1GJ49"/>
<evidence type="ECO:0000256" key="6">
    <source>
        <dbReference type="ARBA" id="ARBA00022660"/>
    </source>
</evidence>
<keyword evidence="15 18" id="KW-0496">Mitochondrion</keyword>
<feature type="transmembrane region" description="Helical" evidence="19">
    <location>
        <begin position="21"/>
        <end position="44"/>
    </location>
</feature>
<dbReference type="Gene3D" id="1.10.287.90">
    <property type="match status" value="1"/>
</dbReference>
<dbReference type="InterPro" id="IPR002429">
    <property type="entry name" value="CcO_II-like_C"/>
</dbReference>
<evidence type="ECO:0000256" key="17">
    <source>
        <dbReference type="ARBA" id="ARBA00049512"/>
    </source>
</evidence>
<evidence type="ECO:0000256" key="2">
    <source>
        <dbReference type="ARBA" id="ARBA00007866"/>
    </source>
</evidence>
<evidence type="ECO:0000256" key="18">
    <source>
        <dbReference type="RuleBase" id="RU000457"/>
    </source>
</evidence>
<feature type="domain" description="Cytochrome oxidase subunit II transmembrane region profile" evidence="21">
    <location>
        <begin position="2"/>
        <end position="92"/>
    </location>
</feature>
<evidence type="ECO:0000256" key="16">
    <source>
        <dbReference type="ARBA" id="ARBA00023136"/>
    </source>
</evidence>
<evidence type="ECO:0000259" key="21">
    <source>
        <dbReference type="PROSITE" id="PS50999"/>
    </source>
</evidence>
<comment type="similarity">
    <text evidence="2 18">Belongs to the cytochrome c oxidase subunit 2 family.</text>
</comment>
<evidence type="ECO:0000256" key="1">
    <source>
        <dbReference type="ARBA" id="ARBA00004448"/>
    </source>
</evidence>
<keyword evidence="11" id="KW-1278">Translocase</keyword>
<dbReference type="GO" id="GO:0005743">
    <property type="term" value="C:mitochondrial inner membrane"/>
    <property type="evidence" value="ECO:0007669"/>
    <property type="project" value="UniProtKB-SubCell"/>
</dbReference>
<evidence type="ECO:0000256" key="15">
    <source>
        <dbReference type="ARBA" id="ARBA00023128"/>
    </source>
</evidence>
<evidence type="ECO:0000256" key="7">
    <source>
        <dbReference type="ARBA" id="ARBA00022692"/>
    </source>
</evidence>
<protein>
    <recommendedName>
        <fullName evidence="4 18">Cytochrome c oxidase subunit 2</fullName>
    </recommendedName>
</protein>
<dbReference type="PANTHER" id="PTHR22888">
    <property type="entry name" value="CYTOCHROME C OXIDASE, SUBUNIT II"/>
    <property type="match status" value="1"/>
</dbReference>
<dbReference type="Pfam" id="PF02790">
    <property type="entry name" value="COX2_TM"/>
    <property type="match status" value="1"/>
</dbReference>
<evidence type="ECO:0000313" key="22">
    <source>
        <dbReference type="EMBL" id="BAV82902.1"/>
    </source>
</evidence>
<dbReference type="InterPro" id="IPR001505">
    <property type="entry name" value="Copper_CuA"/>
</dbReference>
<dbReference type="PROSITE" id="PS50857">
    <property type="entry name" value="COX2_CUA"/>
    <property type="match status" value="1"/>
</dbReference>
<dbReference type="InterPro" id="IPR008972">
    <property type="entry name" value="Cupredoxin"/>
</dbReference>
<dbReference type="EMBL" id="AP017704">
    <property type="protein sequence ID" value="BAV82902.1"/>
    <property type="molecule type" value="Genomic_DNA"/>
</dbReference>
<evidence type="ECO:0000256" key="4">
    <source>
        <dbReference type="ARBA" id="ARBA00015946"/>
    </source>
</evidence>
<dbReference type="GO" id="GO:0004129">
    <property type="term" value="F:cytochrome-c oxidase activity"/>
    <property type="evidence" value="ECO:0007669"/>
    <property type="project" value="UniProtKB-EC"/>
</dbReference>
<evidence type="ECO:0000256" key="11">
    <source>
        <dbReference type="ARBA" id="ARBA00022967"/>
    </source>
</evidence>
<comment type="function">
    <text evidence="18">Component of the cytochrome c oxidase, the last enzyme in the mitochondrial electron transport chain which drives oxidative phosphorylation. The respiratory chain contains 3 multisubunit complexes succinate dehydrogenase (complex II, CII), ubiquinol-cytochrome c oxidoreductase (cytochrome b-c1 complex, complex III, CIII) and cytochrome c oxidase (complex IV, CIV), that cooperate to transfer electrons derived from NADH and succinate to molecular oxygen, creating an electrochemical gradient over the inner membrane that drives transmembrane transport and the ATP synthase. Cytochrome c oxidase is the component of the respiratory chain that catalyzes the reduction of oxygen to water. Electrons originating from reduced cytochrome c in the intermembrane space (IMS) are transferred via the dinuclear copper A center (CU(A)) of subunit 2 and heme A of subunit 1 to the active site in subunit 1, a binuclear center (BNC) formed by heme A3 and copper B (CU(B)). The BNC reduces molecular oxygen to 2 water molecules using 4 electrons from cytochrome c in the IMS and 4 protons from the mitochondrial matrix.</text>
</comment>
<evidence type="ECO:0000256" key="19">
    <source>
        <dbReference type="SAM" id="Phobius"/>
    </source>
</evidence>
<keyword evidence="14 18" id="KW-0186">Copper</keyword>
<keyword evidence="12 18" id="KW-0249">Electron transport</keyword>
<comment type="subcellular location">
    <subcellularLocation>
        <location evidence="1 18">Mitochondrion inner membrane</location>
        <topology evidence="1 18">Multi-pass membrane protein</topology>
    </subcellularLocation>
</comment>
<dbReference type="SUPFAM" id="SSF81464">
    <property type="entry name" value="Cytochrome c oxidase subunit II-like, transmembrane region"/>
    <property type="match status" value="1"/>
</dbReference>
<comment type="catalytic activity">
    <reaction evidence="17">
        <text>4 Fe(II)-[cytochrome c] + O2 + 8 H(+)(in) = 4 Fe(III)-[cytochrome c] + 2 H2O + 4 H(+)(out)</text>
        <dbReference type="Rhea" id="RHEA:11436"/>
        <dbReference type="Rhea" id="RHEA-COMP:10350"/>
        <dbReference type="Rhea" id="RHEA-COMP:14399"/>
        <dbReference type="ChEBI" id="CHEBI:15377"/>
        <dbReference type="ChEBI" id="CHEBI:15378"/>
        <dbReference type="ChEBI" id="CHEBI:15379"/>
        <dbReference type="ChEBI" id="CHEBI:29033"/>
        <dbReference type="ChEBI" id="CHEBI:29034"/>
        <dbReference type="EC" id="7.1.1.9"/>
    </reaction>
    <physiologicalReaction direction="left-to-right" evidence="17">
        <dbReference type="Rhea" id="RHEA:11437"/>
    </physiologicalReaction>
</comment>
<evidence type="ECO:0000256" key="13">
    <source>
        <dbReference type="ARBA" id="ARBA00022989"/>
    </source>
</evidence>
<evidence type="ECO:0000256" key="9">
    <source>
        <dbReference type="ARBA" id="ARBA00022792"/>
    </source>
</evidence>
<comment type="cofactor">
    <cofactor evidence="18">
        <name>Cu cation</name>
        <dbReference type="ChEBI" id="CHEBI:23378"/>
    </cofactor>
    <text evidence="18">Binds a copper A center.</text>
</comment>
<evidence type="ECO:0000256" key="8">
    <source>
        <dbReference type="ARBA" id="ARBA00022723"/>
    </source>
</evidence>
<dbReference type="PANTHER" id="PTHR22888:SF9">
    <property type="entry name" value="CYTOCHROME C OXIDASE SUBUNIT 2"/>
    <property type="match status" value="1"/>
</dbReference>
<evidence type="ECO:0000256" key="3">
    <source>
        <dbReference type="ARBA" id="ARBA00011164"/>
    </source>
</evidence>
<keyword evidence="9 18" id="KW-0999">Mitochondrion inner membrane</keyword>
<dbReference type="PROSITE" id="PS00078">
    <property type="entry name" value="COX2"/>
    <property type="match status" value="1"/>
</dbReference>
<dbReference type="Gene3D" id="2.60.40.420">
    <property type="entry name" value="Cupredoxins - blue copper proteins"/>
    <property type="match status" value="1"/>
</dbReference>
<keyword evidence="13 19" id="KW-1133">Transmembrane helix</keyword>
<dbReference type="PROSITE" id="PS50999">
    <property type="entry name" value="COX2_TM"/>
    <property type="match status" value="1"/>
</dbReference>
<organism evidence="22">
    <name type="scientific">Trichuris trichiura</name>
    <name type="common">Whipworm</name>
    <name type="synonym">Trichocephalus trichiurus</name>
    <dbReference type="NCBI Taxonomy" id="36087"/>
    <lineage>
        <taxon>Eukaryota</taxon>
        <taxon>Metazoa</taxon>
        <taxon>Ecdysozoa</taxon>
        <taxon>Nematoda</taxon>
        <taxon>Enoplea</taxon>
        <taxon>Dorylaimia</taxon>
        <taxon>Trichinellida</taxon>
        <taxon>Trichuridae</taxon>
        <taxon>Trichuris</taxon>
    </lineage>
</organism>
<keyword evidence="6 18" id="KW-0679">Respiratory chain</keyword>
<comment type="subunit">
    <text evidence="3">Component of the cytochrome c oxidase (complex IV, CIV), a multisubunit enzyme composed of a catalytic core of 3 subunits and several supernumerary subunits. The complex exists as a monomer or a dimer and forms supercomplexes (SCs) in the inner mitochondrial membrane with ubiquinol-cytochrome c oxidoreductase (cytochrome b-c1 complex, complex III, CIII).</text>
</comment>
<dbReference type="GO" id="GO:0042773">
    <property type="term" value="P:ATP synthesis coupled electron transport"/>
    <property type="evidence" value="ECO:0007669"/>
    <property type="project" value="TreeGrafter"/>
</dbReference>
<accession>A0A1E1GJ49</accession>
<keyword evidence="7 18" id="KW-0812">Transmembrane</keyword>
<evidence type="ECO:0000256" key="14">
    <source>
        <dbReference type="ARBA" id="ARBA00023008"/>
    </source>
</evidence>
<proteinExistence type="inferred from homology"/>